<organism evidence="8 9">
    <name type="scientific">Pasteurella oralis</name>
    <dbReference type="NCBI Taxonomy" id="1071947"/>
    <lineage>
        <taxon>Bacteria</taxon>
        <taxon>Pseudomonadati</taxon>
        <taxon>Pseudomonadota</taxon>
        <taxon>Gammaproteobacteria</taxon>
        <taxon>Pasteurellales</taxon>
        <taxon>Pasteurellaceae</taxon>
        <taxon>Pasteurella</taxon>
    </lineage>
</organism>
<dbReference type="Gene3D" id="3.40.50.360">
    <property type="match status" value="1"/>
</dbReference>
<evidence type="ECO:0000259" key="7">
    <source>
        <dbReference type="Pfam" id="PF02525"/>
    </source>
</evidence>
<dbReference type="SUPFAM" id="SSF52218">
    <property type="entry name" value="Flavoproteins"/>
    <property type="match status" value="1"/>
</dbReference>
<comment type="caution">
    <text evidence="6">Lacks conserved residue(s) required for the propagation of feature annotation.</text>
</comment>
<comment type="cofactor">
    <cofactor evidence="6">
        <name>FMN</name>
        <dbReference type="ChEBI" id="CHEBI:58210"/>
    </cofactor>
    <text evidence="6">Binds 1 FMN per subunit.</text>
</comment>
<evidence type="ECO:0000256" key="2">
    <source>
        <dbReference type="ARBA" id="ARBA00022643"/>
    </source>
</evidence>
<dbReference type="InterPro" id="IPR023048">
    <property type="entry name" value="NADH:quinone_OxRdtase_FMN_depd"/>
</dbReference>
<comment type="catalytic activity">
    <reaction evidence="5">
        <text>N,N-dimethyl-1,4-phenylenediamine + anthranilate + 2 NAD(+) = 2-(4-dimethylaminophenyl)diazenylbenzoate + 2 NADH + 2 H(+)</text>
        <dbReference type="Rhea" id="RHEA:55872"/>
        <dbReference type="ChEBI" id="CHEBI:15378"/>
        <dbReference type="ChEBI" id="CHEBI:15783"/>
        <dbReference type="ChEBI" id="CHEBI:16567"/>
        <dbReference type="ChEBI" id="CHEBI:57540"/>
        <dbReference type="ChEBI" id="CHEBI:57945"/>
        <dbReference type="ChEBI" id="CHEBI:71579"/>
        <dbReference type="EC" id="1.7.1.17"/>
    </reaction>
    <physiologicalReaction direction="right-to-left" evidence="5">
        <dbReference type="Rhea" id="RHEA:55874"/>
    </physiologicalReaction>
</comment>
<dbReference type="EC" id="1.7.1.17" evidence="6"/>
<proteinExistence type="inferred from homology"/>
<comment type="subunit">
    <text evidence="6">Homodimer.</text>
</comment>
<evidence type="ECO:0000256" key="6">
    <source>
        <dbReference type="HAMAP-Rule" id="MF_01216"/>
    </source>
</evidence>
<dbReference type="InterPro" id="IPR029039">
    <property type="entry name" value="Flavoprotein-like_sf"/>
</dbReference>
<dbReference type="InterPro" id="IPR050104">
    <property type="entry name" value="FMN-dep_NADH:Q_OxRdtase_AzoR1"/>
</dbReference>
<dbReference type="InterPro" id="IPR003680">
    <property type="entry name" value="Flavodoxin_fold"/>
</dbReference>
<dbReference type="PANTHER" id="PTHR43741:SF2">
    <property type="entry name" value="FMN-DEPENDENT NADH:QUINONE OXIDOREDUCTASE"/>
    <property type="match status" value="1"/>
</dbReference>
<evidence type="ECO:0000256" key="1">
    <source>
        <dbReference type="ARBA" id="ARBA00022630"/>
    </source>
</evidence>
<keyword evidence="1 6" id="KW-0285">Flavoprotein</keyword>
<keyword evidence="3 6" id="KW-0560">Oxidoreductase</keyword>
<evidence type="ECO:0000256" key="3">
    <source>
        <dbReference type="ARBA" id="ARBA00023002"/>
    </source>
</evidence>
<name>A0ABW4NUN0_9PAST</name>
<comment type="function">
    <text evidence="6">Quinone reductase that provides resistance to thiol-specific stress caused by electrophilic quinones.</text>
</comment>
<reference evidence="9" key="1">
    <citation type="journal article" date="2019" name="Int. J. Syst. Evol. Microbiol.">
        <title>The Global Catalogue of Microorganisms (GCM) 10K type strain sequencing project: providing services to taxonomists for standard genome sequencing and annotation.</title>
        <authorList>
            <consortium name="The Broad Institute Genomics Platform"/>
            <consortium name="The Broad Institute Genome Sequencing Center for Infectious Disease"/>
            <person name="Wu L."/>
            <person name="Ma J."/>
        </authorList>
    </citation>
    <scope>NUCLEOTIDE SEQUENCE [LARGE SCALE GENOMIC DNA]</scope>
    <source>
        <strain evidence="9">CCM 7950</strain>
    </source>
</reference>
<comment type="similarity">
    <text evidence="6">Belongs to the azoreductase type 1 family.</text>
</comment>
<dbReference type="HAMAP" id="MF_01216">
    <property type="entry name" value="Azoreductase_type1"/>
    <property type="match status" value="1"/>
</dbReference>
<keyword evidence="4 6" id="KW-0520">NAD</keyword>
<accession>A0ABW4NUN0</accession>
<keyword evidence="9" id="KW-1185">Reference proteome</keyword>
<dbReference type="EC" id="1.6.5.-" evidence="6"/>
<comment type="catalytic activity">
    <reaction evidence="6">
        <text>2 a quinone + NADH + H(+) = 2 a 1,4-benzosemiquinone + NAD(+)</text>
        <dbReference type="Rhea" id="RHEA:65952"/>
        <dbReference type="ChEBI" id="CHEBI:15378"/>
        <dbReference type="ChEBI" id="CHEBI:57540"/>
        <dbReference type="ChEBI" id="CHEBI:57945"/>
        <dbReference type="ChEBI" id="CHEBI:132124"/>
        <dbReference type="ChEBI" id="CHEBI:134225"/>
    </reaction>
</comment>
<dbReference type="PANTHER" id="PTHR43741">
    <property type="entry name" value="FMN-DEPENDENT NADH-AZOREDUCTASE 1"/>
    <property type="match status" value="1"/>
</dbReference>
<dbReference type="RefSeq" id="WP_379096909.1">
    <property type="nucleotide sequence ID" value="NZ_JBHUFP010000005.1"/>
</dbReference>
<protein>
    <recommendedName>
        <fullName evidence="6">FMN dependent NADH:quinone oxidoreductase</fullName>
        <ecNumber evidence="6">1.6.5.-</ecNumber>
    </recommendedName>
    <alternativeName>
        <fullName evidence="6">Azo-dye reductase</fullName>
    </alternativeName>
    <alternativeName>
        <fullName evidence="6">FMN-dependent NADH-azo compound oxidoreductase</fullName>
    </alternativeName>
    <alternativeName>
        <fullName evidence="6">FMN-dependent NADH-azoreductase</fullName>
        <ecNumber evidence="6">1.7.1.17</ecNumber>
    </alternativeName>
</protein>
<keyword evidence="2 6" id="KW-0288">FMN</keyword>
<feature type="binding site" evidence="6">
    <location>
        <position position="10"/>
    </location>
    <ligand>
        <name>FMN</name>
        <dbReference type="ChEBI" id="CHEBI:58210"/>
    </ligand>
</feature>
<sequence>MKKVLVLKSSILAENSQTNQLSDYFVSKLAHAEVTQRDLAQQPLPHFDSIAANALRGQPTTQQELALLSLSDQLVNELKDTDIVVINAPMYNFNIPTQLKSYFDFIARPRVTFQYGSNGPEGLIKGKKAIVLVAFGGLHQNRTTDLVTAYVKTMLAFVGITDVQFIYAEGIGSGAPAIEKAQTLAKQQIDQVLSSL</sequence>
<gene>
    <name evidence="6" type="primary">azoR</name>
    <name evidence="8" type="ORF">ACFSAV_04935</name>
</gene>
<dbReference type="Pfam" id="PF02525">
    <property type="entry name" value="Flavodoxin_2"/>
    <property type="match status" value="1"/>
</dbReference>
<comment type="caution">
    <text evidence="8">The sequence shown here is derived from an EMBL/GenBank/DDBJ whole genome shotgun (WGS) entry which is preliminary data.</text>
</comment>
<feature type="domain" description="Flavodoxin-like fold" evidence="7">
    <location>
        <begin position="2"/>
        <end position="191"/>
    </location>
</feature>
<evidence type="ECO:0000313" key="9">
    <source>
        <dbReference type="Proteomes" id="UP001597420"/>
    </source>
</evidence>
<evidence type="ECO:0000313" key="8">
    <source>
        <dbReference type="EMBL" id="MFD1805726.1"/>
    </source>
</evidence>
<comment type="function">
    <text evidence="6">Also exhibits azoreductase activity. Catalyzes the reductive cleavage of the azo bond in aromatic azo compounds to the corresponding amines.</text>
</comment>
<dbReference type="Proteomes" id="UP001597420">
    <property type="component" value="Unassembled WGS sequence"/>
</dbReference>
<evidence type="ECO:0000256" key="5">
    <source>
        <dbReference type="ARBA" id="ARBA00048542"/>
    </source>
</evidence>
<feature type="binding site" evidence="6">
    <location>
        <begin position="90"/>
        <end position="93"/>
    </location>
    <ligand>
        <name>FMN</name>
        <dbReference type="ChEBI" id="CHEBI:58210"/>
    </ligand>
</feature>
<evidence type="ECO:0000256" key="4">
    <source>
        <dbReference type="ARBA" id="ARBA00023027"/>
    </source>
</evidence>
<dbReference type="EMBL" id="JBHUFP010000005">
    <property type="protein sequence ID" value="MFD1805726.1"/>
    <property type="molecule type" value="Genomic_DNA"/>
</dbReference>